<evidence type="ECO:0000313" key="2">
    <source>
        <dbReference type="Proteomes" id="UP001054837"/>
    </source>
</evidence>
<dbReference type="AlphaFoldDB" id="A0AAV4R958"/>
<name>A0AAV4R958_9ARAC</name>
<dbReference type="Proteomes" id="UP001054837">
    <property type="component" value="Unassembled WGS sequence"/>
</dbReference>
<accession>A0AAV4R958</accession>
<proteinExistence type="predicted"/>
<comment type="caution">
    <text evidence="1">The sequence shown here is derived from an EMBL/GenBank/DDBJ whole genome shotgun (WGS) entry which is preliminary data.</text>
</comment>
<gene>
    <name evidence="1" type="ORF">CDAR_192421</name>
</gene>
<sequence>MFSPYSNISDLWGRDSPYRDTADLVSRDLQCGMGAWHQFQDRHLKQIDHPTTNIEHRRLRYDSSPNVLRAHYASAGKSGVLVAAKTTKKREFHPERRDE</sequence>
<dbReference type="EMBL" id="BPLQ01005730">
    <property type="protein sequence ID" value="GIY16856.1"/>
    <property type="molecule type" value="Genomic_DNA"/>
</dbReference>
<organism evidence="1 2">
    <name type="scientific">Caerostris darwini</name>
    <dbReference type="NCBI Taxonomy" id="1538125"/>
    <lineage>
        <taxon>Eukaryota</taxon>
        <taxon>Metazoa</taxon>
        <taxon>Ecdysozoa</taxon>
        <taxon>Arthropoda</taxon>
        <taxon>Chelicerata</taxon>
        <taxon>Arachnida</taxon>
        <taxon>Araneae</taxon>
        <taxon>Araneomorphae</taxon>
        <taxon>Entelegynae</taxon>
        <taxon>Araneoidea</taxon>
        <taxon>Araneidae</taxon>
        <taxon>Caerostris</taxon>
    </lineage>
</organism>
<protein>
    <submittedName>
        <fullName evidence="1">Uncharacterized protein</fullName>
    </submittedName>
</protein>
<keyword evidence="2" id="KW-1185">Reference proteome</keyword>
<reference evidence="1 2" key="1">
    <citation type="submission" date="2021-06" db="EMBL/GenBank/DDBJ databases">
        <title>Caerostris darwini draft genome.</title>
        <authorList>
            <person name="Kono N."/>
            <person name="Arakawa K."/>
        </authorList>
    </citation>
    <scope>NUCLEOTIDE SEQUENCE [LARGE SCALE GENOMIC DNA]</scope>
</reference>
<evidence type="ECO:0000313" key="1">
    <source>
        <dbReference type="EMBL" id="GIY16856.1"/>
    </source>
</evidence>